<protein>
    <submittedName>
        <fullName evidence="1">Uncharacterized protein</fullName>
    </submittedName>
</protein>
<sequence length="51" mass="6051">MSIIEFDGIFEVHKDTIYRFHRPSCYHGLDIIPTFKMGVEERLLVNEVQPE</sequence>
<dbReference type="RefSeq" id="XP_007333699.1">
    <property type="nucleotide sequence ID" value="XM_007333637.1"/>
</dbReference>
<name>K5VMI9_AGABU</name>
<dbReference type="GeneID" id="18832244"/>
<dbReference type="Proteomes" id="UP000008493">
    <property type="component" value="Unassembled WGS sequence"/>
</dbReference>
<dbReference type="EMBL" id="JH971410">
    <property type="protein sequence ID" value="EKM75634.1"/>
    <property type="molecule type" value="Genomic_DNA"/>
</dbReference>
<dbReference type="KEGG" id="abp:AGABI1DRAFT87689"/>
<gene>
    <name evidence="1" type="ORF">AGABI1DRAFT_87689</name>
</gene>
<dbReference type="HOGENOM" id="CLU_3105781_0_0_1"/>
<evidence type="ECO:0000313" key="2">
    <source>
        <dbReference type="Proteomes" id="UP000008493"/>
    </source>
</evidence>
<organism evidence="1 2">
    <name type="scientific">Agaricus bisporus var. burnettii (strain JB137-S8 / ATCC MYA-4627 / FGSC 10392)</name>
    <name type="common">White button mushroom</name>
    <dbReference type="NCBI Taxonomy" id="597362"/>
    <lineage>
        <taxon>Eukaryota</taxon>
        <taxon>Fungi</taxon>
        <taxon>Dikarya</taxon>
        <taxon>Basidiomycota</taxon>
        <taxon>Agaricomycotina</taxon>
        <taxon>Agaricomycetes</taxon>
        <taxon>Agaricomycetidae</taxon>
        <taxon>Agaricales</taxon>
        <taxon>Agaricineae</taxon>
        <taxon>Agaricaceae</taxon>
        <taxon>Agaricus</taxon>
    </lineage>
</organism>
<accession>K5VMI9</accession>
<evidence type="ECO:0000313" key="1">
    <source>
        <dbReference type="EMBL" id="EKM75634.1"/>
    </source>
</evidence>
<dbReference type="AlphaFoldDB" id="K5VMI9"/>
<dbReference type="InParanoid" id="K5VMI9"/>
<dbReference type="OMA" id="TIYRFHR"/>
<reference evidence="2" key="1">
    <citation type="journal article" date="2012" name="Proc. Natl. Acad. Sci. U.S.A.">
        <title>Genome sequence of the button mushroom Agaricus bisporus reveals mechanisms governing adaptation to a humic-rich ecological niche.</title>
        <authorList>
            <person name="Morin E."/>
            <person name="Kohler A."/>
            <person name="Baker A.R."/>
            <person name="Foulongne-Oriol M."/>
            <person name="Lombard V."/>
            <person name="Nagy L.G."/>
            <person name="Ohm R.A."/>
            <person name="Patyshakuliyeva A."/>
            <person name="Brun A."/>
            <person name="Aerts A.L."/>
            <person name="Bailey A.M."/>
            <person name="Billette C."/>
            <person name="Coutinho P.M."/>
            <person name="Deakin G."/>
            <person name="Doddapaneni H."/>
            <person name="Floudas D."/>
            <person name="Grimwood J."/>
            <person name="Hilden K."/>
            <person name="Kuees U."/>
            <person name="LaButti K.M."/>
            <person name="Lapidus A."/>
            <person name="Lindquist E.A."/>
            <person name="Lucas S.M."/>
            <person name="Murat C."/>
            <person name="Riley R.W."/>
            <person name="Salamov A.A."/>
            <person name="Schmutz J."/>
            <person name="Subramanian V."/>
            <person name="Woesten H.A.B."/>
            <person name="Xu J."/>
            <person name="Eastwood D.C."/>
            <person name="Foster G.D."/>
            <person name="Sonnenberg A.S."/>
            <person name="Cullen D."/>
            <person name="de Vries R.P."/>
            <person name="Lundell T."/>
            <person name="Hibbett D.S."/>
            <person name="Henrissat B."/>
            <person name="Burton K.S."/>
            <person name="Kerrigan R.W."/>
            <person name="Challen M.P."/>
            <person name="Grigoriev I.V."/>
            <person name="Martin F."/>
        </authorList>
    </citation>
    <scope>NUCLEOTIDE SEQUENCE [LARGE SCALE GENOMIC DNA]</scope>
    <source>
        <strain evidence="2">JB137-S8 / ATCC MYA-4627 / FGSC 10392</strain>
    </source>
</reference>
<proteinExistence type="predicted"/>
<keyword evidence="2" id="KW-1185">Reference proteome</keyword>